<dbReference type="PROSITE" id="PS50850">
    <property type="entry name" value="MFS"/>
    <property type="match status" value="1"/>
</dbReference>
<dbReference type="AlphaFoldDB" id="A0A9D4UWR7"/>
<dbReference type="SUPFAM" id="SSF103473">
    <property type="entry name" value="MFS general substrate transporter"/>
    <property type="match status" value="1"/>
</dbReference>
<feature type="transmembrane region" description="Helical" evidence="5">
    <location>
        <begin position="98"/>
        <end position="121"/>
    </location>
</feature>
<feature type="transmembrane region" description="Helical" evidence="5">
    <location>
        <begin position="502"/>
        <end position="524"/>
    </location>
</feature>
<dbReference type="InterPro" id="IPR005828">
    <property type="entry name" value="MFS_sugar_transport-like"/>
</dbReference>
<feature type="transmembrane region" description="Helical" evidence="5">
    <location>
        <begin position="268"/>
        <end position="286"/>
    </location>
</feature>
<keyword evidence="2 5" id="KW-0812">Transmembrane</keyword>
<evidence type="ECO:0000256" key="2">
    <source>
        <dbReference type="ARBA" id="ARBA00022692"/>
    </source>
</evidence>
<sequence length="572" mass="61987">MKQNDHAALGVRRNLQRFRPIMCNSCQDCKPQGLLCLFSLCPFNMPIHTLPLNMPLIANEQERQCPLLSECCKQNERRELSIDEVLQECVGELGPSQLLHFSLVSLVWFLQAMLTFAMVFADRIPAWACVEQGSSSCVSTSSICSLDSSQWEWTGGIRTSTVSEWGLICNNSYKVGLVQCLFFAGALLGTGVCGCLSDSFLGRKKVLLSTSCLGSMFGLLSAFAPSFWVYAVVRTATGFSLGGMGTCAFVLATELVGPSKRGPVSMSIFFFYSCGIILLSAIASFSSSWRQLYVISSIPLILYCLLILPWVGESPRWYLAHGKADLALALLKQVASRNGRTIPETIALKAEHFDSPQDVSMVDTPRLLKAAGLLDIFKISSLRKRMLSLLFIWLSNGLSYYGINLNLPNVAAGNIALGLILNAVGEMPASLITSVLLQKYGRRPVLVLALLVSGLSCLGGALVGETKVRMGCGMMAIFGVSAAYNLVFIYTAELFPTEVRNAAVGLAAQAAQVGAITAALAATAARVYGWLPFSVFAVMALTSSFLALYLPETLEKPMHETIQGMLEYKDPV</sequence>
<keyword evidence="4 5" id="KW-0472">Membrane</keyword>
<evidence type="ECO:0000313" key="7">
    <source>
        <dbReference type="EMBL" id="KAI5075439.1"/>
    </source>
</evidence>
<reference evidence="7" key="1">
    <citation type="submission" date="2021-01" db="EMBL/GenBank/DDBJ databases">
        <title>Adiantum capillus-veneris genome.</title>
        <authorList>
            <person name="Fang Y."/>
            <person name="Liao Q."/>
        </authorList>
    </citation>
    <scope>NUCLEOTIDE SEQUENCE</scope>
    <source>
        <strain evidence="7">H3</strain>
        <tissue evidence="7">Leaf</tissue>
    </source>
</reference>
<dbReference type="EMBL" id="JABFUD020000009">
    <property type="protein sequence ID" value="KAI5075439.1"/>
    <property type="molecule type" value="Genomic_DNA"/>
</dbReference>
<evidence type="ECO:0000313" key="8">
    <source>
        <dbReference type="Proteomes" id="UP000886520"/>
    </source>
</evidence>
<evidence type="ECO:0000256" key="4">
    <source>
        <dbReference type="ARBA" id="ARBA00023136"/>
    </source>
</evidence>
<dbReference type="GO" id="GO:0022857">
    <property type="term" value="F:transmembrane transporter activity"/>
    <property type="evidence" value="ECO:0007669"/>
    <property type="project" value="InterPro"/>
</dbReference>
<feature type="transmembrane region" description="Helical" evidence="5">
    <location>
        <begin position="206"/>
        <end position="230"/>
    </location>
</feature>
<evidence type="ECO:0000256" key="1">
    <source>
        <dbReference type="ARBA" id="ARBA00004141"/>
    </source>
</evidence>
<feature type="transmembrane region" description="Helical" evidence="5">
    <location>
        <begin position="292"/>
        <end position="311"/>
    </location>
</feature>
<feature type="transmembrane region" description="Helical" evidence="5">
    <location>
        <begin position="236"/>
        <end position="256"/>
    </location>
</feature>
<gene>
    <name evidence="7" type="ORF">GOP47_0009515</name>
</gene>
<feature type="transmembrane region" description="Helical" evidence="5">
    <location>
        <begin position="415"/>
        <end position="437"/>
    </location>
</feature>
<dbReference type="GO" id="GO:0016020">
    <property type="term" value="C:membrane"/>
    <property type="evidence" value="ECO:0007669"/>
    <property type="project" value="UniProtKB-SubCell"/>
</dbReference>
<dbReference type="InterPro" id="IPR020846">
    <property type="entry name" value="MFS_dom"/>
</dbReference>
<evidence type="ECO:0000256" key="3">
    <source>
        <dbReference type="ARBA" id="ARBA00022989"/>
    </source>
</evidence>
<evidence type="ECO:0000259" key="6">
    <source>
        <dbReference type="PROSITE" id="PS50850"/>
    </source>
</evidence>
<feature type="transmembrane region" description="Helical" evidence="5">
    <location>
        <begin position="468"/>
        <end position="490"/>
    </location>
</feature>
<feature type="transmembrane region" description="Helical" evidence="5">
    <location>
        <begin position="386"/>
        <end position="403"/>
    </location>
</feature>
<dbReference type="OrthoDB" id="5296287at2759"/>
<feature type="domain" description="Major facilitator superfamily (MFS) profile" evidence="6">
    <location>
        <begin position="100"/>
        <end position="555"/>
    </location>
</feature>
<comment type="subcellular location">
    <subcellularLocation>
        <location evidence="1">Membrane</location>
        <topology evidence="1">Multi-pass membrane protein</topology>
    </subcellularLocation>
</comment>
<proteinExistence type="predicted"/>
<dbReference type="Proteomes" id="UP000886520">
    <property type="component" value="Chromosome 9"/>
</dbReference>
<organism evidence="7 8">
    <name type="scientific">Adiantum capillus-veneris</name>
    <name type="common">Maidenhair fern</name>
    <dbReference type="NCBI Taxonomy" id="13818"/>
    <lineage>
        <taxon>Eukaryota</taxon>
        <taxon>Viridiplantae</taxon>
        <taxon>Streptophyta</taxon>
        <taxon>Embryophyta</taxon>
        <taxon>Tracheophyta</taxon>
        <taxon>Polypodiopsida</taxon>
        <taxon>Polypodiidae</taxon>
        <taxon>Polypodiales</taxon>
        <taxon>Pteridineae</taxon>
        <taxon>Pteridaceae</taxon>
        <taxon>Vittarioideae</taxon>
        <taxon>Adiantum</taxon>
    </lineage>
</organism>
<accession>A0A9D4UWR7</accession>
<dbReference type="Gene3D" id="1.20.1250.20">
    <property type="entry name" value="MFS general substrate transporter like domains"/>
    <property type="match status" value="1"/>
</dbReference>
<feature type="transmembrane region" description="Helical" evidence="5">
    <location>
        <begin position="175"/>
        <end position="194"/>
    </location>
</feature>
<dbReference type="InterPro" id="IPR036259">
    <property type="entry name" value="MFS_trans_sf"/>
</dbReference>
<evidence type="ECO:0000256" key="5">
    <source>
        <dbReference type="SAM" id="Phobius"/>
    </source>
</evidence>
<keyword evidence="8" id="KW-1185">Reference proteome</keyword>
<dbReference type="PANTHER" id="PTHR24064">
    <property type="entry name" value="SOLUTE CARRIER FAMILY 22 MEMBER"/>
    <property type="match status" value="1"/>
</dbReference>
<feature type="transmembrane region" description="Helical" evidence="5">
    <location>
        <begin position="444"/>
        <end position="462"/>
    </location>
</feature>
<dbReference type="Pfam" id="PF00083">
    <property type="entry name" value="Sugar_tr"/>
    <property type="match status" value="1"/>
</dbReference>
<feature type="transmembrane region" description="Helical" evidence="5">
    <location>
        <begin position="530"/>
        <end position="550"/>
    </location>
</feature>
<protein>
    <recommendedName>
        <fullName evidence="6">Major facilitator superfamily (MFS) profile domain-containing protein</fullName>
    </recommendedName>
</protein>
<comment type="caution">
    <text evidence="7">The sequence shown here is derived from an EMBL/GenBank/DDBJ whole genome shotgun (WGS) entry which is preliminary data.</text>
</comment>
<keyword evidence="3 5" id="KW-1133">Transmembrane helix</keyword>
<name>A0A9D4UWR7_ADICA</name>